<sequence length="102" mass="10921">MCYPQDAEDVAGWVQCEIWLLLMSGLVCPFMFLVAGNFVAFPCWHANMLAWGIKLPGRQSCGLSMQDAATAAGNALVLLSGYVAACLCFCSLIMLRSGALVP</sequence>
<dbReference type="AlphaFoldDB" id="A0AAD3SHK5"/>
<accession>A0AAD3SHK5</accession>
<dbReference type="EMBL" id="BSYO01000011">
    <property type="protein sequence ID" value="GMH11645.1"/>
    <property type="molecule type" value="Genomic_DNA"/>
</dbReference>
<keyword evidence="1" id="KW-0472">Membrane</keyword>
<evidence type="ECO:0000256" key="1">
    <source>
        <dbReference type="SAM" id="Phobius"/>
    </source>
</evidence>
<organism evidence="2 3">
    <name type="scientific">Nepenthes gracilis</name>
    <name type="common">Slender pitcher plant</name>
    <dbReference type="NCBI Taxonomy" id="150966"/>
    <lineage>
        <taxon>Eukaryota</taxon>
        <taxon>Viridiplantae</taxon>
        <taxon>Streptophyta</taxon>
        <taxon>Embryophyta</taxon>
        <taxon>Tracheophyta</taxon>
        <taxon>Spermatophyta</taxon>
        <taxon>Magnoliopsida</taxon>
        <taxon>eudicotyledons</taxon>
        <taxon>Gunneridae</taxon>
        <taxon>Pentapetalae</taxon>
        <taxon>Caryophyllales</taxon>
        <taxon>Nepenthaceae</taxon>
        <taxon>Nepenthes</taxon>
    </lineage>
</organism>
<proteinExistence type="predicted"/>
<gene>
    <name evidence="2" type="ORF">Nepgr_013486</name>
</gene>
<comment type="caution">
    <text evidence="2">The sequence shown here is derived from an EMBL/GenBank/DDBJ whole genome shotgun (WGS) entry which is preliminary data.</text>
</comment>
<name>A0AAD3SHK5_NEPGR</name>
<reference evidence="2" key="1">
    <citation type="submission" date="2023-05" db="EMBL/GenBank/DDBJ databases">
        <title>Nepenthes gracilis genome sequencing.</title>
        <authorList>
            <person name="Fukushima K."/>
        </authorList>
    </citation>
    <scope>NUCLEOTIDE SEQUENCE</scope>
    <source>
        <strain evidence="2">SING2019-196</strain>
    </source>
</reference>
<evidence type="ECO:0000313" key="3">
    <source>
        <dbReference type="Proteomes" id="UP001279734"/>
    </source>
</evidence>
<feature type="transmembrane region" description="Helical" evidence="1">
    <location>
        <begin position="18"/>
        <end position="44"/>
    </location>
</feature>
<keyword evidence="1" id="KW-0812">Transmembrane</keyword>
<keyword evidence="1" id="KW-1133">Transmembrane helix</keyword>
<feature type="transmembrane region" description="Helical" evidence="1">
    <location>
        <begin position="75"/>
        <end position="95"/>
    </location>
</feature>
<keyword evidence="3" id="KW-1185">Reference proteome</keyword>
<protein>
    <submittedName>
        <fullName evidence="2">Uncharacterized protein</fullName>
    </submittedName>
</protein>
<evidence type="ECO:0000313" key="2">
    <source>
        <dbReference type="EMBL" id="GMH11645.1"/>
    </source>
</evidence>
<dbReference type="Proteomes" id="UP001279734">
    <property type="component" value="Unassembled WGS sequence"/>
</dbReference>